<dbReference type="SUPFAM" id="SSF55729">
    <property type="entry name" value="Acyl-CoA N-acyltransferases (Nat)"/>
    <property type="match status" value="1"/>
</dbReference>
<organism evidence="2 3">
    <name type="scientific">Sphingopyxis macrogoltabida</name>
    <name type="common">Sphingomonas macrogoltabidus</name>
    <dbReference type="NCBI Taxonomy" id="33050"/>
    <lineage>
        <taxon>Bacteria</taxon>
        <taxon>Pseudomonadati</taxon>
        <taxon>Pseudomonadota</taxon>
        <taxon>Alphaproteobacteria</taxon>
        <taxon>Sphingomonadales</taxon>
        <taxon>Sphingomonadaceae</taxon>
        <taxon>Sphingopyxis</taxon>
    </lineage>
</organism>
<keyword evidence="2" id="KW-0808">Transferase</keyword>
<proteinExistence type="predicted"/>
<evidence type="ECO:0000313" key="2">
    <source>
        <dbReference type="EMBL" id="PZQ20865.1"/>
    </source>
</evidence>
<dbReference type="EMBL" id="QFPJ01000043">
    <property type="protein sequence ID" value="PZQ20865.1"/>
    <property type="molecule type" value="Genomic_DNA"/>
</dbReference>
<comment type="caution">
    <text evidence="2">The sequence shown here is derived from an EMBL/GenBank/DDBJ whole genome shotgun (WGS) entry which is preliminary data.</text>
</comment>
<dbReference type="Pfam" id="PF13302">
    <property type="entry name" value="Acetyltransf_3"/>
    <property type="match status" value="1"/>
</dbReference>
<dbReference type="InterPro" id="IPR016181">
    <property type="entry name" value="Acyl_CoA_acyltransferase"/>
</dbReference>
<dbReference type="InterPro" id="IPR000182">
    <property type="entry name" value="GNAT_dom"/>
</dbReference>
<reference evidence="2 3" key="1">
    <citation type="submission" date="2017-08" db="EMBL/GenBank/DDBJ databases">
        <title>Infants hospitalized years apart are colonized by the same room-sourced microbial strains.</title>
        <authorList>
            <person name="Brooks B."/>
            <person name="Olm M.R."/>
            <person name="Firek B.A."/>
            <person name="Baker R."/>
            <person name="Thomas B.C."/>
            <person name="Morowitz M.J."/>
            <person name="Banfield J.F."/>
        </authorList>
    </citation>
    <scope>NUCLEOTIDE SEQUENCE [LARGE SCALE GENOMIC DNA]</scope>
    <source>
        <strain evidence="2">S2_005_003_R2_47</strain>
    </source>
</reference>
<dbReference type="AlphaFoldDB" id="A0A2W5L225"/>
<dbReference type="Gene3D" id="3.40.630.30">
    <property type="match status" value="1"/>
</dbReference>
<dbReference type="PANTHER" id="PTHR43792:SF1">
    <property type="entry name" value="N-ACETYLTRANSFERASE DOMAIN-CONTAINING PROTEIN"/>
    <property type="match status" value="1"/>
</dbReference>
<dbReference type="Proteomes" id="UP000248597">
    <property type="component" value="Unassembled WGS sequence"/>
</dbReference>
<feature type="domain" description="N-acetyltransferase" evidence="1">
    <location>
        <begin position="11"/>
        <end position="147"/>
    </location>
</feature>
<dbReference type="InterPro" id="IPR051531">
    <property type="entry name" value="N-acetyltransferase"/>
</dbReference>
<evidence type="ECO:0000259" key="1">
    <source>
        <dbReference type="Pfam" id="PF13302"/>
    </source>
</evidence>
<gene>
    <name evidence="2" type="ORF">DI569_13960</name>
</gene>
<evidence type="ECO:0000313" key="3">
    <source>
        <dbReference type="Proteomes" id="UP000248597"/>
    </source>
</evidence>
<accession>A0A2W5L225</accession>
<sequence length="183" mass="20124">MLNGPLLVTDRLILRPPAAEDFDSFAEMCTETETMRFIGGACERSAAWRQWCALAGAWHIRGFSMFSVIERDTGEWVGRLGPWEPAEWPGPEIAYGVRAKFAGRGYAHEGAVAACDFAVEFLKWPTLMHCIDPANTASQALAKRLGAANSGPTRLPAPFQDIAIDAWTQSADAWRARRQKGPS</sequence>
<dbReference type="PANTHER" id="PTHR43792">
    <property type="entry name" value="GNAT FAMILY, PUTATIVE (AFU_ORTHOLOGUE AFUA_3G00765)-RELATED-RELATED"/>
    <property type="match status" value="1"/>
</dbReference>
<dbReference type="GO" id="GO:0016747">
    <property type="term" value="F:acyltransferase activity, transferring groups other than amino-acyl groups"/>
    <property type="evidence" value="ECO:0007669"/>
    <property type="project" value="InterPro"/>
</dbReference>
<protein>
    <submittedName>
        <fullName evidence="2">N-acetyltransferase</fullName>
    </submittedName>
</protein>
<name>A0A2W5L225_SPHMC</name>